<dbReference type="InterPro" id="IPR002105">
    <property type="entry name" value="Dockerin_1_rpt"/>
</dbReference>
<feature type="domain" description="Pyrrolo-quinoline quinone repeat" evidence="2">
    <location>
        <begin position="235"/>
        <end position="349"/>
    </location>
</feature>
<keyword evidence="3" id="KW-0347">Helicase</keyword>
<feature type="chain" id="PRO_5002536315" evidence="1">
    <location>
        <begin position="24"/>
        <end position="737"/>
    </location>
</feature>
<dbReference type="Gene3D" id="2.130.10.10">
    <property type="entry name" value="YVTN repeat-like/Quinoprotein amine dehydrogenase"/>
    <property type="match status" value="1"/>
</dbReference>
<accession>A0A0G1CD21</accession>
<sequence>MKKFTILIVAAGILLFSMRGAYALQSIDVTGDGRIDALDIKAILTNWLMSGSQSADIDENGKVNSQDAAYVLRDFGTILVSPSPSLLPSSSPQIAQEWSQHAHDAQHTSYSTQVVATPWKWKWSWNGPNATGGISSGKTSLPRNMQPVTGGGRVYVARGSGGVVALNETNGAVLWTASPGGAFNSTVAYDADTNSVFAVSANGRLYKLNANTGTTSSSFAGNGTSPLPLPPGIYQNEVFFSMGSSVYALNKTTMQLIWTYAAGSPVHTPPAYSPSRNRVIVATQDLYVHAINNANGQQVWRVKHTTLSGGDPGSSNANAEVSNGWPVIAEEHGYALIKLRLNWQTLWETYQPDNTAIRQFLSANPVHQALQVIDLDDGSKPFIANIGHGGFGDGGYMPMGFQPAVKKFSDGSEVAYVLARGGTIYDPRWDSHLGELMLDDTTIPGFQAGYFRFISFASAPISGDTFLTDEQPFISAAGDYLFANHWEASMFSLRITDRSAARGLYTNQIQTQALYTLIESQDGGNCNNTTHFVTGLLQNTRGYANPLGGFHIYCNLGNVYDSYWTNYAGTVISNGMIIIVSTSGCVVALESGSLTGFAPGLPVAVFQLFGQIGETLAALSQTTLPVTETNANSVIDYTEAQEFIGQTKTVTGTTAYIFNNGKSVLLGFADPHQGYFKIQIPKNSWEQFGSTFGTQLGRNKENLFTEGKTVKVTGKIVPYQGDPVIYVSDPTQLDVMK</sequence>
<dbReference type="InterPro" id="IPR018391">
    <property type="entry name" value="PQQ_b-propeller_rpt"/>
</dbReference>
<proteinExistence type="predicted"/>
<dbReference type="Gene3D" id="1.10.1330.10">
    <property type="entry name" value="Dockerin domain"/>
    <property type="match status" value="1"/>
</dbReference>
<dbReference type="Proteomes" id="UP000034543">
    <property type="component" value="Unassembled WGS sequence"/>
</dbReference>
<organism evidence="3 4">
    <name type="scientific">Candidatus Gottesmanbacteria bacterium GW2011_GWA1_43_11</name>
    <dbReference type="NCBI Taxonomy" id="1618436"/>
    <lineage>
        <taxon>Bacteria</taxon>
        <taxon>Candidatus Gottesmaniibacteriota</taxon>
    </lineage>
</organism>
<dbReference type="InterPro" id="IPR015943">
    <property type="entry name" value="WD40/YVTN_repeat-like_dom_sf"/>
</dbReference>
<dbReference type="EMBL" id="LCFB01000039">
    <property type="protein sequence ID" value="KKS83452.1"/>
    <property type="molecule type" value="Genomic_DNA"/>
</dbReference>
<dbReference type="AlphaFoldDB" id="A0A0G1CD21"/>
<keyword evidence="3" id="KW-0378">Hydrolase</keyword>
<dbReference type="CDD" id="cd14256">
    <property type="entry name" value="Dockerin_I"/>
    <property type="match status" value="1"/>
</dbReference>
<feature type="signal peptide" evidence="1">
    <location>
        <begin position="1"/>
        <end position="23"/>
    </location>
</feature>
<reference evidence="3 4" key="1">
    <citation type="journal article" date="2015" name="Nature">
        <title>rRNA introns, odd ribosomes, and small enigmatic genomes across a large radiation of phyla.</title>
        <authorList>
            <person name="Brown C.T."/>
            <person name="Hug L.A."/>
            <person name="Thomas B.C."/>
            <person name="Sharon I."/>
            <person name="Castelle C.J."/>
            <person name="Singh A."/>
            <person name="Wilkins M.J."/>
            <person name="Williams K.H."/>
            <person name="Banfield J.F."/>
        </authorList>
    </citation>
    <scope>NUCLEOTIDE SEQUENCE [LARGE SCALE GENOMIC DNA]</scope>
</reference>
<name>A0A0G1CD21_9BACT</name>
<evidence type="ECO:0000256" key="1">
    <source>
        <dbReference type="SAM" id="SignalP"/>
    </source>
</evidence>
<keyword evidence="3" id="KW-0547">Nucleotide-binding</keyword>
<dbReference type="STRING" id="1618436.UV59_C0039G0005"/>
<dbReference type="PROSITE" id="PS00448">
    <property type="entry name" value="CLOS_CELLULOSOME_RPT"/>
    <property type="match status" value="1"/>
</dbReference>
<keyword evidence="1" id="KW-0732">Signal</keyword>
<dbReference type="InterPro" id="IPR036439">
    <property type="entry name" value="Dockerin_dom_sf"/>
</dbReference>
<comment type="caution">
    <text evidence="3">The sequence shown here is derived from an EMBL/GenBank/DDBJ whole genome shotgun (WGS) entry which is preliminary data.</text>
</comment>
<dbReference type="SUPFAM" id="SSF63446">
    <property type="entry name" value="Type I dockerin domain"/>
    <property type="match status" value="1"/>
</dbReference>
<dbReference type="SMART" id="SM00564">
    <property type="entry name" value="PQQ"/>
    <property type="match status" value="4"/>
</dbReference>
<evidence type="ECO:0000313" key="4">
    <source>
        <dbReference type="Proteomes" id="UP000034543"/>
    </source>
</evidence>
<dbReference type="Pfam" id="PF00404">
    <property type="entry name" value="Dockerin_1"/>
    <property type="match status" value="1"/>
</dbReference>
<dbReference type="SUPFAM" id="SSF50998">
    <property type="entry name" value="Quinoprotein alcohol dehydrogenase-like"/>
    <property type="match status" value="1"/>
</dbReference>
<dbReference type="InterPro" id="IPR011047">
    <property type="entry name" value="Quinoprotein_ADH-like_sf"/>
</dbReference>
<gene>
    <name evidence="3" type="ORF">UV59_C0039G0005</name>
</gene>
<dbReference type="PANTHER" id="PTHR34512:SF30">
    <property type="entry name" value="OUTER MEMBRANE PROTEIN ASSEMBLY FACTOR BAMB"/>
    <property type="match status" value="1"/>
</dbReference>
<evidence type="ECO:0000313" key="3">
    <source>
        <dbReference type="EMBL" id="KKS83452.1"/>
    </source>
</evidence>
<dbReference type="GO" id="GO:0004386">
    <property type="term" value="F:helicase activity"/>
    <property type="evidence" value="ECO:0007669"/>
    <property type="project" value="UniProtKB-KW"/>
</dbReference>
<keyword evidence="3" id="KW-0067">ATP-binding</keyword>
<evidence type="ECO:0000259" key="2">
    <source>
        <dbReference type="Pfam" id="PF13360"/>
    </source>
</evidence>
<dbReference type="GO" id="GO:0000272">
    <property type="term" value="P:polysaccharide catabolic process"/>
    <property type="evidence" value="ECO:0007669"/>
    <property type="project" value="InterPro"/>
</dbReference>
<feature type="domain" description="Pyrrolo-quinoline quinone repeat" evidence="2">
    <location>
        <begin position="144"/>
        <end position="216"/>
    </location>
</feature>
<protein>
    <submittedName>
        <fullName evidence="3">Nucleic acid binding, OB-fold, tRNA/helicase-type</fullName>
    </submittedName>
</protein>
<dbReference type="InterPro" id="IPR002372">
    <property type="entry name" value="PQQ_rpt_dom"/>
</dbReference>
<dbReference type="PANTHER" id="PTHR34512">
    <property type="entry name" value="CELL SURFACE PROTEIN"/>
    <property type="match status" value="1"/>
</dbReference>
<dbReference type="GO" id="GO:0004553">
    <property type="term" value="F:hydrolase activity, hydrolyzing O-glycosyl compounds"/>
    <property type="evidence" value="ECO:0007669"/>
    <property type="project" value="InterPro"/>
</dbReference>
<dbReference type="Pfam" id="PF13360">
    <property type="entry name" value="PQQ_2"/>
    <property type="match status" value="2"/>
</dbReference>